<dbReference type="SUPFAM" id="SSF51905">
    <property type="entry name" value="FAD/NAD(P)-binding domain"/>
    <property type="match status" value="1"/>
</dbReference>
<accession>A0A5N6TDN3</accession>
<dbReference type="InterPro" id="IPR002110">
    <property type="entry name" value="Ankyrin_rpt"/>
</dbReference>
<dbReference type="SMART" id="SM00248">
    <property type="entry name" value="ANK"/>
    <property type="match status" value="2"/>
</dbReference>
<feature type="repeat" description="ANK" evidence="5">
    <location>
        <begin position="85"/>
        <end position="124"/>
    </location>
</feature>
<dbReference type="Gene3D" id="3.50.50.100">
    <property type="match status" value="1"/>
</dbReference>
<protein>
    <recommendedName>
        <fullName evidence="6">FAD/NAD(P)-binding domain-containing protein</fullName>
    </recommendedName>
</protein>
<keyword evidence="4" id="KW-0560">Oxidoreductase</keyword>
<evidence type="ECO:0000313" key="7">
    <source>
        <dbReference type="EMBL" id="KAE8144484.1"/>
    </source>
</evidence>
<dbReference type="GO" id="GO:0005737">
    <property type="term" value="C:cytoplasm"/>
    <property type="evidence" value="ECO:0007669"/>
    <property type="project" value="TreeGrafter"/>
</dbReference>
<keyword evidence="3" id="KW-0274">FAD</keyword>
<gene>
    <name evidence="7" type="ORF">BDV25DRAFT_134631</name>
</gene>
<sequence>MADEGASPRELVVEACRRDQPHLVEQVLEDMETKSNEEVAEFFNGVTDSMGNHALHICASYGSYDTMDSLFDIQYFECDPFTRLDKDTPLHVAVRYANEKDAELGLEMIKMMCEAGCDPRVRNKHGQKPADLVYNNPKIKTVLSQTEYVLAEGLTNNADNGSAHDSAIFEQYQGDPTRNFRFIHGTATRVNHAERQVSVCLSSETTETVEYHALVIATGSTTPSPLFNLKRDSMGLRAEWTALRKALPMAKSILIAGGGPAGIETAGELGEHLNGRAGWFCGKLANPKVPITVVTSGSQILPILRPSLASQAEQYLAQVGVTVIKNVRVKDAIPSAGVENALTSKTTVVLEDGQTFNTDLYIPATGMSPNTDFLDRSLLASDGRVNTNTSTLRVEKAGPRVYAVGDASDYARATVHFIVEAIPILCANIKRDLLLAEGVDEGSAGEDRTYKEDPSETQLVPIGRSKGVGAAYGWQLPSFAVWLMKGRDYWLWTTEKLWSGEQWSKKL</sequence>
<keyword evidence="5" id="KW-0040">ANK repeat</keyword>
<dbReference type="SUPFAM" id="SSF48403">
    <property type="entry name" value="Ankyrin repeat"/>
    <property type="match status" value="1"/>
</dbReference>
<dbReference type="InterPro" id="IPR036770">
    <property type="entry name" value="Ankyrin_rpt-contain_sf"/>
</dbReference>
<dbReference type="GO" id="GO:0004174">
    <property type="term" value="F:electron-transferring-flavoprotein dehydrogenase activity"/>
    <property type="evidence" value="ECO:0007669"/>
    <property type="project" value="TreeGrafter"/>
</dbReference>
<evidence type="ECO:0000256" key="5">
    <source>
        <dbReference type="PROSITE-ProRule" id="PRU00023"/>
    </source>
</evidence>
<dbReference type="AlphaFoldDB" id="A0A5N6TDN3"/>
<dbReference type="PANTHER" id="PTHR43735:SF3">
    <property type="entry name" value="FERROPTOSIS SUPPRESSOR PROTEIN 1"/>
    <property type="match status" value="1"/>
</dbReference>
<dbReference type="Proteomes" id="UP000325780">
    <property type="component" value="Unassembled WGS sequence"/>
</dbReference>
<dbReference type="Pfam" id="PF12796">
    <property type="entry name" value="Ank_2"/>
    <property type="match status" value="1"/>
</dbReference>
<dbReference type="Gene3D" id="1.25.40.20">
    <property type="entry name" value="Ankyrin repeat-containing domain"/>
    <property type="match status" value="1"/>
</dbReference>
<name>A0A5N6TDN3_ASPAV</name>
<proteinExistence type="inferred from homology"/>
<evidence type="ECO:0000256" key="3">
    <source>
        <dbReference type="ARBA" id="ARBA00022827"/>
    </source>
</evidence>
<dbReference type="PRINTS" id="PR00368">
    <property type="entry name" value="FADPNR"/>
</dbReference>
<dbReference type="GO" id="GO:0050660">
    <property type="term" value="F:flavin adenine dinucleotide binding"/>
    <property type="evidence" value="ECO:0007669"/>
    <property type="project" value="TreeGrafter"/>
</dbReference>
<keyword evidence="8" id="KW-1185">Reference proteome</keyword>
<dbReference type="InterPro" id="IPR023753">
    <property type="entry name" value="FAD/NAD-binding_dom"/>
</dbReference>
<evidence type="ECO:0000259" key="6">
    <source>
        <dbReference type="Pfam" id="PF07992"/>
    </source>
</evidence>
<evidence type="ECO:0000313" key="8">
    <source>
        <dbReference type="Proteomes" id="UP000325780"/>
    </source>
</evidence>
<dbReference type="PROSITE" id="PS50088">
    <property type="entry name" value="ANK_REPEAT"/>
    <property type="match status" value="1"/>
</dbReference>
<dbReference type="Pfam" id="PF07992">
    <property type="entry name" value="Pyr_redox_2"/>
    <property type="match status" value="1"/>
</dbReference>
<evidence type="ECO:0000256" key="4">
    <source>
        <dbReference type="ARBA" id="ARBA00023002"/>
    </source>
</evidence>
<evidence type="ECO:0000256" key="2">
    <source>
        <dbReference type="ARBA" id="ARBA00022630"/>
    </source>
</evidence>
<dbReference type="InterPro" id="IPR036188">
    <property type="entry name" value="FAD/NAD-bd_sf"/>
</dbReference>
<evidence type="ECO:0000256" key="1">
    <source>
        <dbReference type="ARBA" id="ARBA00006442"/>
    </source>
</evidence>
<dbReference type="EMBL" id="ML742506">
    <property type="protein sequence ID" value="KAE8144484.1"/>
    <property type="molecule type" value="Genomic_DNA"/>
</dbReference>
<dbReference type="PANTHER" id="PTHR43735">
    <property type="entry name" value="APOPTOSIS-INDUCING FACTOR 1"/>
    <property type="match status" value="1"/>
</dbReference>
<feature type="domain" description="FAD/NAD(P)-binding" evidence="6">
    <location>
        <begin position="165"/>
        <end position="408"/>
    </location>
</feature>
<comment type="similarity">
    <text evidence="1">Belongs to the FAD-dependent oxidoreductase family.</text>
</comment>
<organism evidence="7 8">
    <name type="scientific">Aspergillus avenaceus</name>
    <dbReference type="NCBI Taxonomy" id="36643"/>
    <lineage>
        <taxon>Eukaryota</taxon>
        <taxon>Fungi</taxon>
        <taxon>Dikarya</taxon>
        <taxon>Ascomycota</taxon>
        <taxon>Pezizomycotina</taxon>
        <taxon>Eurotiomycetes</taxon>
        <taxon>Eurotiomycetidae</taxon>
        <taxon>Eurotiales</taxon>
        <taxon>Aspergillaceae</taxon>
        <taxon>Aspergillus</taxon>
        <taxon>Aspergillus subgen. Circumdati</taxon>
    </lineage>
</organism>
<keyword evidence="2" id="KW-0285">Flavoprotein</keyword>
<reference evidence="7 8" key="1">
    <citation type="submission" date="2019-04" db="EMBL/GenBank/DDBJ databases">
        <title>Friends and foes A comparative genomics study of 23 Aspergillus species from section Flavi.</title>
        <authorList>
            <consortium name="DOE Joint Genome Institute"/>
            <person name="Kjaerbolling I."/>
            <person name="Vesth T."/>
            <person name="Frisvad J.C."/>
            <person name="Nybo J.L."/>
            <person name="Theobald S."/>
            <person name="Kildgaard S."/>
            <person name="Isbrandt T."/>
            <person name="Kuo A."/>
            <person name="Sato A."/>
            <person name="Lyhne E.K."/>
            <person name="Kogle M.E."/>
            <person name="Wiebenga A."/>
            <person name="Kun R.S."/>
            <person name="Lubbers R.J."/>
            <person name="Makela M.R."/>
            <person name="Barry K."/>
            <person name="Chovatia M."/>
            <person name="Clum A."/>
            <person name="Daum C."/>
            <person name="Haridas S."/>
            <person name="He G."/>
            <person name="LaButti K."/>
            <person name="Lipzen A."/>
            <person name="Mondo S."/>
            <person name="Riley R."/>
            <person name="Salamov A."/>
            <person name="Simmons B.A."/>
            <person name="Magnuson J.K."/>
            <person name="Henrissat B."/>
            <person name="Mortensen U.H."/>
            <person name="Larsen T.O."/>
            <person name="Devries R.P."/>
            <person name="Grigoriev I.V."/>
            <person name="Machida M."/>
            <person name="Baker S.E."/>
            <person name="Andersen M.R."/>
        </authorList>
    </citation>
    <scope>NUCLEOTIDE SEQUENCE [LARGE SCALE GENOMIC DNA]</scope>
    <source>
        <strain evidence="7 8">IBT 18842</strain>
    </source>
</reference>
<dbReference type="OrthoDB" id="202203at2759"/>